<dbReference type="AlphaFoldDB" id="C0PEW3"/>
<name>C0PEW3_MAIZE</name>
<reference evidence="1" key="1">
    <citation type="journal article" date="2009" name="PLoS Genet.">
        <title>Sequencing, mapping, and analysis of 27,455 maize full-length cDNAs.</title>
        <authorList>
            <person name="Soderlund C."/>
            <person name="Descour A."/>
            <person name="Kudrna D."/>
            <person name="Bomhoff M."/>
            <person name="Boyd L."/>
            <person name="Currie J."/>
            <person name="Angelova A."/>
            <person name="Collura K."/>
            <person name="Wissotski M."/>
            <person name="Ashley E."/>
            <person name="Morrow D."/>
            <person name="Fernandes J."/>
            <person name="Walbot V."/>
            <person name="Yu Y."/>
        </authorList>
    </citation>
    <scope>NUCLEOTIDE SEQUENCE</scope>
    <source>
        <strain evidence="1">B73</strain>
    </source>
</reference>
<organism evidence="1">
    <name type="scientific">Zea mays</name>
    <name type="common">Maize</name>
    <dbReference type="NCBI Taxonomy" id="4577"/>
    <lineage>
        <taxon>Eukaryota</taxon>
        <taxon>Viridiplantae</taxon>
        <taxon>Streptophyta</taxon>
        <taxon>Embryophyta</taxon>
        <taxon>Tracheophyta</taxon>
        <taxon>Spermatophyta</taxon>
        <taxon>Magnoliopsida</taxon>
        <taxon>Liliopsida</taxon>
        <taxon>Poales</taxon>
        <taxon>Poaceae</taxon>
        <taxon>PACMAD clade</taxon>
        <taxon>Panicoideae</taxon>
        <taxon>Andropogonodae</taxon>
        <taxon>Andropogoneae</taxon>
        <taxon>Tripsacinae</taxon>
        <taxon>Zea</taxon>
    </lineage>
</organism>
<sequence>MLTRMVNHVHFIFAVRIPQHRRNCASASTQLVAVLRLLLAGRTDHQLKCIKLYKKYSSIIPVLWRAAT</sequence>
<accession>C0PEW3</accession>
<proteinExistence type="evidence at transcript level"/>
<dbReference type="HOGENOM" id="CLU_189417_0_0_1"/>
<protein>
    <submittedName>
        <fullName evidence="1">Uncharacterized protein</fullName>
    </submittedName>
</protein>
<reference evidence="1" key="2">
    <citation type="submission" date="2012-06" db="EMBL/GenBank/DDBJ databases">
        <authorList>
            <person name="Yu Y."/>
            <person name="Currie J."/>
            <person name="Lomeli R."/>
            <person name="Angelova A."/>
            <person name="Collura K."/>
            <person name="Wissotski M."/>
            <person name="Campos D."/>
            <person name="Kudrna D."/>
            <person name="Golser W."/>
            <person name="Ashely E."/>
            <person name="Descour A."/>
            <person name="Fernandes J."/>
            <person name="Soderlund C."/>
            <person name="Walbot V."/>
        </authorList>
    </citation>
    <scope>NUCLEOTIDE SEQUENCE</scope>
    <source>
        <strain evidence="1">B73</strain>
    </source>
</reference>
<dbReference type="EMBL" id="BT066832">
    <property type="protein sequence ID" value="ACN33729.1"/>
    <property type="molecule type" value="mRNA"/>
</dbReference>
<evidence type="ECO:0000313" key="1">
    <source>
        <dbReference type="EMBL" id="ACN33729.1"/>
    </source>
</evidence>